<reference evidence="1 2" key="1">
    <citation type="submission" date="2021-03" db="EMBL/GenBank/DDBJ databases">
        <title>Aliifodinibius sp. nov., a new bacterium isolated from saline soil.</title>
        <authorList>
            <person name="Galisteo C."/>
            <person name="De La Haba R."/>
            <person name="Sanchez-Porro C."/>
            <person name="Ventosa A."/>
        </authorList>
    </citation>
    <scope>NUCLEOTIDE SEQUENCE [LARGE SCALE GENOMIC DNA]</scope>
    <source>
        <strain evidence="1 2">1BSP15-2V2</strain>
    </source>
</reference>
<gene>
    <name evidence="1" type="ORF">J6I44_18175</name>
</gene>
<dbReference type="Proteomes" id="UP001207918">
    <property type="component" value="Unassembled WGS sequence"/>
</dbReference>
<evidence type="ECO:0000313" key="2">
    <source>
        <dbReference type="Proteomes" id="UP001207918"/>
    </source>
</evidence>
<dbReference type="RefSeq" id="WP_265767600.1">
    <property type="nucleotide sequence ID" value="NZ_JAGGJA010000017.1"/>
</dbReference>
<evidence type="ECO:0000313" key="1">
    <source>
        <dbReference type="EMBL" id="MCW9708793.1"/>
    </source>
</evidence>
<accession>A0ABT3PSF4</accession>
<organism evidence="1 2">
    <name type="scientific">Fodinibius salsisoli</name>
    <dbReference type="NCBI Taxonomy" id="2820877"/>
    <lineage>
        <taxon>Bacteria</taxon>
        <taxon>Pseudomonadati</taxon>
        <taxon>Balneolota</taxon>
        <taxon>Balneolia</taxon>
        <taxon>Balneolales</taxon>
        <taxon>Balneolaceae</taxon>
        <taxon>Fodinibius</taxon>
    </lineage>
</organism>
<sequence>MFSSKKNFTKLPWKLLSIEAALVVFSVLLALAINSWRQSRSHQQLAQRALKGIVEEVERNCARMQSVHPYYQKVVNGQRQPGGLRIGFIRNQAWDAAKTIGAGPYIDYEIVAKVEDIYSWQSDHRSIVKSYVTALFTGILQKEEAEQGKKENPEGEKAAMKELVTIQEVLLEDYQELSTQVEERYGMSIDASNICKEN</sequence>
<dbReference type="EMBL" id="JAGGJA010000017">
    <property type="protein sequence ID" value="MCW9708793.1"/>
    <property type="molecule type" value="Genomic_DNA"/>
</dbReference>
<comment type="caution">
    <text evidence="1">The sequence shown here is derived from an EMBL/GenBank/DDBJ whole genome shotgun (WGS) entry which is preliminary data.</text>
</comment>
<keyword evidence="2" id="KW-1185">Reference proteome</keyword>
<proteinExistence type="predicted"/>
<name>A0ABT3PSF4_9BACT</name>
<protein>
    <submittedName>
        <fullName evidence="1">Uncharacterized protein</fullName>
    </submittedName>
</protein>